<comment type="caution">
    <text evidence="11">The sequence shown here is derived from an EMBL/GenBank/DDBJ whole genome shotgun (WGS) entry which is preliminary data.</text>
</comment>
<proteinExistence type="inferred from homology"/>
<evidence type="ECO:0000313" key="11">
    <source>
        <dbReference type="EMBL" id="RDE08231.1"/>
    </source>
</evidence>
<dbReference type="InterPro" id="IPR005122">
    <property type="entry name" value="Uracil-DNA_glycosylase-like"/>
</dbReference>
<accession>A0A369W846</accession>
<evidence type="ECO:0000256" key="6">
    <source>
        <dbReference type="ARBA" id="ARBA00022801"/>
    </source>
</evidence>
<dbReference type="NCBIfam" id="TIGR03915">
    <property type="entry name" value="SAM_7_link_chp"/>
    <property type="match status" value="1"/>
</dbReference>
<gene>
    <name evidence="11" type="ORF">DVH29_12405</name>
</gene>
<dbReference type="SMART" id="SM00987">
    <property type="entry name" value="UreE_C"/>
    <property type="match status" value="1"/>
</dbReference>
<protein>
    <recommendedName>
        <fullName evidence="2">Type-4 uracil-DNA glycosylase</fullName>
    </recommendedName>
</protein>
<organism evidence="11 12">
    <name type="scientific">Pelagibacterium lacus</name>
    <dbReference type="NCBI Taxonomy" id="2282655"/>
    <lineage>
        <taxon>Bacteria</taxon>
        <taxon>Pseudomonadati</taxon>
        <taxon>Pseudomonadota</taxon>
        <taxon>Alphaproteobacteria</taxon>
        <taxon>Hyphomicrobiales</taxon>
        <taxon>Devosiaceae</taxon>
        <taxon>Pelagibacterium</taxon>
    </lineage>
</organism>
<feature type="domain" description="Uracil-DNA glycosylase-like" evidence="10">
    <location>
        <begin position="307"/>
        <end position="467"/>
    </location>
</feature>
<dbReference type="EMBL" id="QQNH01000020">
    <property type="protein sequence ID" value="RDE08231.1"/>
    <property type="molecule type" value="Genomic_DNA"/>
</dbReference>
<dbReference type="InterPro" id="IPR005273">
    <property type="entry name" value="Ura-DNA_glyco_family4"/>
</dbReference>
<sequence length="490" mass="54639">MYRVRLETRNDLAIWRETVRPLLEARIAPDRIAWLGAGDAEPLFAEEVLPAGRREPIGVPRAFLAAAETVLCHADARRFDLLYRIALRLQRERDLLSVASDPDIVRLGSMEKAVRRDSHKMKAFVRFRAVDEGNARFAAWFEPEHFTLERTAPFFAERFSGMEWAILTPYRSAFWDRHRLVFGEGARKTDVPAQDALEDVWRTYFAAIFNPARLKIRAMTAEMPRKYWRNLPEAEIIAPLIRSAQIREAEMIATGASSPPVRHVRHRARHEAETGGGEDVTSLSAARAAVQACTRCPLYQDATQAVFGAGAAYARVMMVGEQPGDSEDLAGKPFVGPAGKLFDAVLEEVRIDRRKLYVTNAVKHFKFVPRGKRRLHQTPNAGEVSACRFWLDREIALVKPAVIVALGATAAKSLLGSGATISKLRGAPIEREDGTVVFVTVHPSYLLRLPDRDKAAAERAAFARDLALIRDHAESELGHSVALDRPGADP</sequence>
<dbReference type="RefSeq" id="WP_114646503.1">
    <property type="nucleotide sequence ID" value="NZ_QQNH01000020.1"/>
</dbReference>
<dbReference type="OrthoDB" id="5290748at2"/>
<dbReference type="SUPFAM" id="SSF52141">
    <property type="entry name" value="Uracil-DNA glycosylase-like"/>
    <property type="match status" value="1"/>
</dbReference>
<dbReference type="InterPro" id="IPR023875">
    <property type="entry name" value="DNA_repair_put"/>
</dbReference>
<evidence type="ECO:0000256" key="7">
    <source>
        <dbReference type="ARBA" id="ARBA00023004"/>
    </source>
</evidence>
<keyword evidence="4" id="KW-0479">Metal-binding</keyword>
<evidence type="ECO:0000313" key="12">
    <source>
        <dbReference type="Proteomes" id="UP000253759"/>
    </source>
</evidence>
<evidence type="ECO:0000256" key="9">
    <source>
        <dbReference type="ARBA" id="ARBA00023204"/>
    </source>
</evidence>
<dbReference type="PANTHER" id="PTHR33693">
    <property type="entry name" value="TYPE-5 URACIL-DNA GLYCOSYLASE"/>
    <property type="match status" value="1"/>
</dbReference>
<dbReference type="GO" id="GO:0097506">
    <property type="term" value="F:deaminated base DNA N-glycosylase activity"/>
    <property type="evidence" value="ECO:0007669"/>
    <property type="project" value="UniProtKB-ARBA"/>
</dbReference>
<comment type="similarity">
    <text evidence="1">Belongs to the uracil-DNA glycosylase (UDG) superfamily. Type 4 (UDGa) family.</text>
</comment>
<dbReference type="GO" id="GO:0051539">
    <property type="term" value="F:4 iron, 4 sulfur cluster binding"/>
    <property type="evidence" value="ECO:0007669"/>
    <property type="project" value="UniProtKB-KW"/>
</dbReference>
<evidence type="ECO:0000256" key="3">
    <source>
        <dbReference type="ARBA" id="ARBA00022485"/>
    </source>
</evidence>
<keyword evidence="6" id="KW-0378">Hydrolase</keyword>
<keyword evidence="9" id="KW-0234">DNA repair</keyword>
<evidence type="ECO:0000256" key="1">
    <source>
        <dbReference type="ARBA" id="ARBA00006521"/>
    </source>
</evidence>
<dbReference type="SMART" id="SM00986">
    <property type="entry name" value="UDG"/>
    <property type="match status" value="1"/>
</dbReference>
<keyword evidence="5" id="KW-0227">DNA damage</keyword>
<keyword evidence="7" id="KW-0408">Iron</keyword>
<dbReference type="NCBIfam" id="TIGR03914">
    <property type="entry name" value="UDG_fam_dom"/>
    <property type="match status" value="1"/>
</dbReference>
<keyword evidence="3" id="KW-0004">4Fe-4S</keyword>
<dbReference type="GO" id="GO:0006281">
    <property type="term" value="P:DNA repair"/>
    <property type="evidence" value="ECO:0007669"/>
    <property type="project" value="UniProtKB-KW"/>
</dbReference>
<evidence type="ECO:0000256" key="4">
    <source>
        <dbReference type="ARBA" id="ARBA00022723"/>
    </source>
</evidence>
<evidence type="ECO:0000259" key="10">
    <source>
        <dbReference type="SMART" id="SM00986"/>
    </source>
</evidence>
<evidence type="ECO:0000256" key="5">
    <source>
        <dbReference type="ARBA" id="ARBA00022763"/>
    </source>
</evidence>
<dbReference type="InterPro" id="IPR051536">
    <property type="entry name" value="UDG_Type-4/5"/>
</dbReference>
<dbReference type="GO" id="GO:0046872">
    <property type="term" value="F:metal ion binding"/>
    <property type="evidence" value="ECO:0007669"/>
    <property type="project" value="UniProtKB-KW"/>
</dbReference>
<dbReference type="Pfam" id="PF13566">
    <property type="entry name" value="DUF4130"/>
    <property type="match status" value="1"/>
</dbReference>
<dbReference type="Gene3D" id="3.40.470.10">
    <property type="entry name" value="Uracil-DNA glycosylase-like domain"/>
    <property type="match status" value="1"/>
</dbReference>
<dbReference type="InterPro" id="IPR036895">
    <property type="entry name" value="Uracil-DNA_glycosylase-like_sf"/>
</dbReference>
<evidence type="ECO:0000256" key="2">
    <source>
        <dbReference type="ARBA" id="ARBA00019403"/>
    </source>
</evidence>
<reference evidence="12" key="1">
    <citation type="submission" date="2018-07" db="EMBL/GenBank/DDBJ databases">
        <authorList>
            <person name="Liu B.-T."/>
            <person name="Du Z."/>
        </authorList>
    </citation>
    <scope>NUCLEOTIDE SEQUENCE [LARGE SCALE GENOMIC DNA]</scope>
    <source>
        <strain evidence="12">XYN52</strain>
    </source>
</reference>
<dbReference type="CDD" id="cd10030">
    <property type="entry name" value="UDG-F4_TTUDGA_SPO1dp_like"/>
    <property type="match status" value="1"/>
</dbReference>
<name>A0A369W846_9HYPH</name>
<dbReference type="NCBIfam" id="TIGR00758">
    <property type="entry name" value="UDG_fam4"/>
    <property type="match status" value="1"/>
</dbReference>
<dbReference type="InterPro" id="IPR025404">
    <property type="entry name" value="DUF4130"/>
</dbReference>
<evidence type="ECO:0000256" key="8">
    <source>
        <dbReference type="ARBA" id="ARBA00023014"/>
    </source>
</evidence>
<dbReference type="AlphaFoldDB" id="A0A369W846"/>
<keyword evidence="12" id="KW-1185">Reference proteome</keyword>
<dbReference type="PANTHER" id="PTHR33693:SF9">
    <property type="entry name" value="TYPE-4 URACIL-DNA GLYCOSYLASE"/>
    <property type="match status" value="1"/>
</dbReference>
<dbReference type="Pfam" id="PF03167">
    <property type="entry name" value="UDG"/>
    <property type="match status" value="1"/>
</dbReference>
<keyword evidence="8" id="KW-0411">Iron-sulfur</keyword>
<dbReference type="Proteomes" id="UP000253759">
    <property type="component" value="Unassembled WGS sequence"/>
</dbReference>